<dbReference type="Proteomes" id="UP001431963">
    <property type="component" value="Unassembled WGS sequence"/>
</dbReference>
<dbReference type="InterPro" id="IPR034154">
    <property type="entry name" value="TOPRIM_DnaG/twinkle"/>
</dbReference>
<evidence type="ECO:0000259" key="1">
    <source>
        <dbReference type="Pfam" id="PF13362"/>
    </source>
</evidence>
<evidence type="ECO:0000313" key="2">
    <source>
        <dbReference type="EMBL" id="MEH7829172.1"/>
    </source>
</evidence>
<dbReference type="EMBL" id="JBALHR010000008">
    <property type="protein sequence ID" value="MEH7829172.1"/>
    <property type="molecule type" value="Genomic_DNA"/>
</dbReference>
<dbReference type="Pfam" id="PF13362">
    <property type="entry name" value="Toprim_3"/>
    <property type="match status" value="1"/>
</dbReference>
<reference evidence="2" key="1">
    <citation type="submission" date="2024-02" db="EMBL/GenBank/DDBJ databases">
        <title>Genome sequences of strain Gemmobacter sp. JM10B15.</title>
        <authorList>
            <person name="Zhang M."/>
        </authorList>
    </citation>
    <scope>NUCLEOTIDE SEQUENCE</scope>
    <source>
        <strain evidence="2">JM10B15</strain>
    </source>
</reference>
<dbReference type="CDD" id="cd01029">
    <property type="entry name" value="TOPRIM_primases"/>
    <property type="match status" value="1"/>
</dbReference>
<dbReference type="RefSeq" id="WP_335423958.1">
    <property type="nucleotide sequence ID" value="NZ_JBALHR010000008.1"/>
</dbReference>
<organism evidence="2 3">
    <name type="scientific">Gemmobacter denitrificans</name>
    <dbReference type="NCBI Taxonomy" id="3123040"/>
    <lineage>
        <taxon>Bacteria</taxon>
        <taxon>Pseudomonadati</taxon>
        <taxon>Pseudomonadota</taxon>
        <taxon>Alphaproteobacteria</taxon>
        <taxon>Rhodobacterales</taxon>
        <taxon>Paracoccaceae</taxon>
        <taxon>Gemmobacter</taxon>
    </lineage>
</organism>
<comment type="caution">
    <text evidence="2">The sequence shown here is derived from an EMBL/GenBank/DDBJ whole genome shotgun (WGS) entry which is preliminary data.</text>
</comment>
<dbReference type="InterPro" id="IPR006171">
    <property type="entry name" value="TOPRIM_dom"/>
</dbReference>
<evidence type="ECO:0000313" key="3">
    <source>
        <dbReference type="Proteomes" id="UP001431963"/>
    </source>
</evidence>
<dbReference type="Gene3D" id="3.40.1360.10">
    <property type="match status" value="1"/>
</dbReference>
<accession>A0ABU8BWU2</accession>
<sequence>MHRTFLDRSGARLGGNAKMMLGACAGGAVRLTEGAGPLVVAEGIETALSLACGLLDGPSTIWAALSAPGLRALSLPPQPGEIIIAQDNDPAGIAAGQVLAGRAYALGWKVATLTPPDGFKDWNDVLRGGTAA</sequence>
<keyword evidence="3" id="KW-1185">Reference proteome</keyword>
<gene>
    <name evidence="2" type="ORF">V6590_13525</name>
</gene>
<protein>
    <submittedName>
        <fullName evidence="2">Toprim domain-containing protein</fullName>
    </submittedName>
</protein>
<feature type="domain" description="Toprim" evidence="1">
    <location>
        <begin position="38"/>
        <end position="128"/>
    </location>
</feature>
<name>A0ABU8BWU2_9RHOB</name>
<proteinExistence type="predicted"/>